<organism evidence="1 2">
    <name type="scientific">Bathymodiolus azoricus thioautotrophic gill symbiont</name>
    <dbReference type="NCBI Taxonomy" id="235205"/>
    <lineage>
        <taxon>Bacteria</taxon>
        <taxon>Pseudomonadati</taxon>
        <taxon>Pseudomonadota</taxon>
        <taxon>Gammaproteobacteria</taxon>
        <taxon>sulfur-oxidizing symbionts</taxon>
    </lineage>
</organism>
<name>A0ACA8ZTA5_9GAMM</name>
<proteinExistence type="predicted"/>
<protein>
    <submittedName>
        <fullName evidence="1">Uncharacterized protein</fullName>
    </submittedName>
</protein>
<gene>
    <name evidence="1" type="ORF">AZO1586R_2049</name>
</gene>
<accession>A0ACA8ZTA5</accession>
<evidence type="ECO:0000313" key="2">
    <source>
        <dbReference type="Proteomes" id="UP000635628"/>
    </source>
</evidence>
<comment type="caution">
    <text evidence="1">The sequence shown here is derived from an EMBL/GenBank/DDBJ whole genome shotgun (WGS) entry which is preliminary data.</text>
</comment>
<evidence type="ECO:0000313" key="1">
    <source>
        <dbReference type="EMBL" id="CAB5506233.1"/>
    </source>
</evidence>
<dbReference type="Proteomes" id="UP000635628">
    <property type="component" value="Unassembled WGS sequence"/>
</dbReference>
<sequence>MIIANAKRQGAVLVTNEARQADLSQTQPRNYKIPAVCKLDGVNVEAINLTELLNLKILW</sequence>
<dbReference type="EMBL" id="CAESAP020000317">
    <property type="protein sequence ID" value="CAB5506233.1"/>
    <property type="molecule type" value="Genomic_DNA"/>
</dbReference>
<reference evidence="1" key="1">
    <citation type="submission" date="2020-05" db="EMBL/GenBank/DDBJ databases">
        <authorList>
            <person name="Petersen J."/>
            <person name="Sayavedra L."/>
        </authorList>
    </citation>
    <scope>NUCLEOTIDE SEQUENCE</scope>
    <source>
        <strain evidence="1">B azoricus SOX Menez Gwen</strain>
    </source>
</reference>
<keyword evidence="2" id="KW-1185">Reference proteome</keyword>